<feature type="region of interest" description="Disordered" evidence="1">
    <location>
        <begin position="1"/>
        <end position="123"/>
    </location>
</feature>
<sequence>MSKASVPSKRAGSPTGPSVGSESKKPKGAGSTPRRTRGALPVVDEAQQPTGVDEVDSGSSLSLAPALNLVQETSAKSTRQGVTNDGERTADSSPLPNASPSSSPTSPATLKGPSQTVEPLSSPVAAGNSIDALRERLDKLAILKRYSEVGFRYKGVRPLDNIPSVAAWEDFPHQPDVVERLFKICAFARGHNIAPIFNIDKSLYTTTIASTGSYSRRVLFKGKADKLNTSFMPDGAFGLVLRVATSNTEPNGYSRVLEITGHMLHRMGPRSVSNVARLLEFDAPVTTIGEEGLSFATSTESLDDPKFRWMFKKGEMNGRKHGPSPRPNDESIPIYDGLKTFDLFNYHELPTLEGGLYAGDYAFIAFSLQGYLDAANSEAQKAKDKGKSAVTPASSPKKGPSSPKKWGSPKGKNAKSEAPPKDAIQKAKFNILFAVLLARPGMCDADPDEVSGPVCDYLKDETPIGVDATHPMLPLLPNEPQPGEMGSGEDDSDDQDISEVF</sequence>
<evidence type="ECO:0000313" key="2">
    <source>
        <dbReference type="EMBL" id="KIY61491.1"/>
    </source>
</evidence>
<gene>
    <name evidence="2" type="ORF">CYLTODRAFT_495232</name>
</gene>
<feature type="compositionally biased region" description="Polar residues" evidence="1">
    <location>
        <begin position="70"/>
        <end position="83"/>
    </location>
</feature>
<feature type="compositionally biased region" description="Low complexity" evidence="1">
    <location>
        <begin position="392"/>
        <end position="411"/>
    </location>
</feature>
<organism evidence="2 3">
    <name type="scientific">Cylindrobasidium torrendii FP15055 ss-10</name>
    <dbReference type="NCBI Taxonomy" id="1314674"/>
    <lineage>
        <taxon>Eukaryota</taxon>
        <taxon>Fungi</taxon>
        <taxon>Dikarya</taxon>
        <taxon>Basidiomycota</taxon>
        <taxon>Agaricomycotina</taxon>
        <taxon>Agaricomycetes</taxon>
        <taxon>Agaricomycetidae</taxon>
        <taxon>Agaricales</taxon>
        <taxon>Marasmiineae</taxon>
        <taxon>Physalacriaceae</taxon>
        <taxon>Cylindrobasidium</taxon>
    </lineage>
</organism>
<accession>A0A0D7AW34</accession>
<evidence type="ECO:0000313" key="3">
    <source>
        <dbReference type="Proteomes" id="UP000054007"/>
    </source>
</evidence>
<proteinExistence type="predicted"/>
<keyword evidence="3" id="KW-1185">Reference proteome</keyword>
<feature type="region of interest" description="Disordered" evidence="1">
    <location>
        <begin position="470"/>
        <end position="501"/>
    </location>
</feature>
<dbReference type="EMBL" id="KN880932">
    <property type="protein sequence ID" value="KIY61491.1"/>
    <property type="molecule type" value="Genomic_DNA"/>
</dbReference>
<name>A0A0D7AW34_9AGAR</name>
<evidence type="ECO:0000256" key="1">
    <source>
        <dbReference type="SAM" id="MobiDB-lite"/>
    </source>
</evidence>
<feature type="compositionally biased region" description="Low complexity" evidence="1">
    <location>
        <begin position="92"/>
        <end position="110"/>
    </location>
</feature>
<dbReference type="Proteomes" id="UP000054007">
    <property type="component" value="Unassembled WGS sequence"/>
</dbReference>
<feature type="compositionally biased region" description="Acidic residues" evidence="1">
    <location>
        <begin position="487"/>
        <end position="501"/>
    </location>
</feature>
<dbReference type="AlphaFoldDB" id="A0A0D7AW34"/>
<feature type="region of interest" description="Disordered" evidence="1">
    <location>
        <begin position="381"/>
        <end position="421"/>
    </location>
</feature>
<reference evidence="2 3" key="1">
    <citation type="journal article" date="2015" name="Fungal Genet. Biol.">
        <title>Evolution of novel wood decay mechanisms in Agaricales revealed by the genome sequences of Fistulina hepatica and Cylindrobasidium torrendii.</title>
        <authorList>
            <person name="Floudas D."/>
            <person name="Held B.W."/>
            <person name="Riley R."/>
            <person name="Nagy L.G."/>
            <person name="Koehler G."/>
            <person name="Ransdell A.S."/>
            <person name="Younus H."/>
            <person name="Chow J."/>
            <person name="Chiniquy J."/>
            <person name="Lipzen A."/>
            <person name="Tritt A."/>
            <person name="Sun H."/>
            <person name="Haridas S."/>
            <person name="LaButti K."/>
            <person name="Ohm R.A."/>
            <person name="Kues U."/>
            <person name="Blanchette R.A."/>
            <person name="Grigoriev I.V."/>
            <person name="Minto R.E."/>
            <person name="Hibbett D.S."/>
        </authorList>
    </citation>
    <scope>NUCLEOTIDE SEQUENCE [LARGE SCALE GENOMIC DNA]</scope>
    <source>
        <strain evidence="2 3">FP15055 ss-10</strain>
    </source>
</reference>
<protein>
    <submittedName>
        <fullName evidence="2">Uncharacterized protein</fullName>
    </submittedName>
</protein>